<dbReference type="PROSITE" id="PS52035">
    <property type="entry name" value="PEPTIDASE_M14"/>
    <property type="match status" value="1"/>
</dbReference>
<dbReference type="Proteomes" id="UP000473278">
    <property type="component" value="Unassembled WGS sequence"/>
</dbReference>
<dbReference type="Pfam" id="PF00246">
    <property type="entry name" value="Peptidase_M14"/>
    <property type="match status" value="1"/>
</dbReference>
<dbReference type="AlphaFoldDB" id="A0A6M1STT3"/>
<evidence type="ECO:0000313" key="5">
    <source>
        <dbReference type="Proteomes" id="UP000473278"/>
    </source>
</evidence>
<comment type="similarity">
    <text evidence="2">Belongs to the peptidase M14 family.</text>
</comment>
<comment type="cofactor">
    <cofactor evidence="1">
        <name>Zn(2+)</name>
        <dbReference type="ChEBI" id="CHEBI:29105"/>
    </cofactor>
</comment>
<dbReference type="PANTHER" id="PTHR12756:SF11">
    <property type="entry name" value="CYTOSOLIC CARBOXYPEPTIDASE 1"/>
    <property type="match status" value="1"/>
</dbReference>
<name>A0A6M1STT3_9BACT</name>
<dbReference type="InterPro" id="IPR000834">
    <property type="entry name" value="Peptidase_M14"/>
</dbReference>
<dbReference type="GO" id="GO:0008270">
    <property type="term" value="F:zinc ion binding"/>
    <property type="evidence" value="ECO:0007669"/>
    <property type="project" value="InterPro"/>
</dbReference>
<dbReference type="Gene3D" id="3.40.630.10">
    <property type="entry name" value="Zn peptidases"/>
    <property type="match status" value="1"/>
</dbReference>
<proteinExistence type="inferred from homology"/>
<gene>
    <name evidence="4" type="ORF">G3570_02800</name>
</gene>
<keyword evidence="5" id="KW-1185">Reference proteome</keyword>
<accession>A0A6M1STT3</accession>
<dbReference type="PANTHER" id="PTHR12756">
    <property type="entry name" value="CYTOSOLIC CARBOXYPEPTIDASE"/>
    <property type="match status" value="1"/>
</dbReference>
<protein>
    <recommendedName>
        <fullName evidence="3">Peptidase M14 domain-containing protein</fullName>
    </recommendedName>
</protein>
<dbReference type="SUPFAM" id="SSF53187">
    <property type="entry name" value="Zn-dependent exopeptidases"/>
    <property type="match status" value="1"/>
</dbReference>
<dbReference type="SMART" id="SM00631">
    <property type="entry name" value="Zn_pept"/>
    <property type="match status" value="1"/>
</dbReference>
<evidence type="ECO:0000259" key="3">
    <source>
        <dbReference type="PROSITE" id="PS52035"/>
    </source>
</evidence>
<sequence length="428" mass="48958">MLSHFKASSHCGVLFIIALVATSCSSSEKFTGFSYDPEGATVTTDKEITPQHERTIGISSDGVWLSNEFAGARMNDFYKLNDSLYQVVLEPENYPINNSPWYAFKVWADSAKTVRLRLKYQHGEHRYYPELSHDGSSWSAIDSASYSQDTLQGTATLKLDLSEKPLWVSAQEVLTIDDYVVWADSLSREPFVWQDTVGFSHQNRPVKKIVINELEDKNRPHGILLITGRMHPPEVTGALASLYFIDELTSDTETANKFRSKFEILAYPLANPDGVQNGHWRHNAAGVDLNRDWIAFNQPETQAIRDDILKHVRSDSQKRIYYGIDFHSTNENIFYPINREIKTFPEDFTYKWVDSLKNAFPDTEFSVEPFDTSSPIAKNWIYRTFGADAVTYEVNDSENRDKIEAIARTSARLVMQNLLEEMKTEMNK</sequence>
<dbReference type="CDD" id="cd06237">
    <property type="entry name" value="M14_Nna1-like"/>
    <property type="match status" value="1"/>
</dbReference>
<evidence type="ECO:0000256" key="1">
    <source>
        <dbReference type="ARBA" id="ARBA00001947"/>
    </source>
</evidence>
<dbReference type="InterPro" id="IPR050821">
    <property type="entry name" value="Cytosolic_carboxypeptidase"/>
</dbReference>
<dbReference type="PROSITE" id="PS51257">
    <property type="entry name" value="PROKAR_LIPOPROTEIN"/>
    <property type="match status" value="1"/>
</dbReference>
<dbReference type="RefSeq" id="WP_165138941.1">
    <property type="nucleotide sequence ID" value="NZ_JAALLT010000001.1"/>
</dbReference>
<dbReference type="EMBL" id="JAALLT010000001">
    <property type="protein sequence ID" value="NGP75546.1"/>
    <property type="molecule type" value="Genomic_DNA"/>
</dbReference>
<dbReference type="GO" id="GO:0006508">
    <property type="term" value="P:proteolysis"/>
    <property type="evidence" value="ECO:0007669"/>
    <property type="project" value="InterPro"/>
</dbReference>
<evidence type="ECO:0000313" key="4">
    <source>
        <dbReference type="EMBL" id="NGP75546.1"/>
    </source>
</evidence>
<organism evidence="4 5">
    <name type="scientific">Halalkalibaculum roseum</name>
    <dbReference type="NCBI Taxonomy" id="2709311"/>
    <lineage>
        <taxon>Bacteria</taxon>
        <taxon>Pseudomonadati</taxon>
        <taxon>Balneolota</taxon>
        <taxon>Balneolia</taxon>
        <taxon>Balneolales</taxon>
        <taxon>Balneolaceae</taxon>
        <taxon>Halalkalibaculum</taxon>
    </lineage>
</organism>
<comment type="caution">
    <text evidence="4">The sequence shown here is derived from an EMBL/GenBank/DDBJ whole genome shotgun (WGS) entry which is preliminary data.</text>
</comment>
<comment type="caution">
    <text evidence="2">Lacks conserved residue(s) required for the propagation of feature annotation.</text>
</comment>
<dbReference type="GO" id="GO:0004181">
    <property type="term" value="F:metallocarboxypeptidase activity"/>
    <property type="evidence" value="ECO:0007669"/>
    <property type="project" value="InterPro"/>
</dbReference>
<evidence type="ECO:0000256" key="2">
    <source>
        <dbReference type="PROSITE-ProRule" id="PRU01379"/>
    </source>
</evidence>
<reference evidence="4 5" key="1">
    <citation type="submission" date="2020-02" db="EMBL/GenBank/DDBJ databases">
        <title>Balneolaceae bacterium YR4-1, complete genome.</title>
        <authorList>
            <person name="Li Y."/>
            <person name="Wu S."/>
        </authorList>
    </citation>
    <scope>NUCLEOTIDE SEQUENCE [LARGE SCALE GENOMIC DNA]</scope>
    <source>
        <strain evidence="4 5">YR4-1</strain>
    </source>
</reference>
<feature type="domain" description="Peptidase M14" evidence="3">
    <location>
        <begin position="172"/>
        <end position="428"/>
    </location>
</feature>